<keyword evidence="6" id="KW-1185">Reference proteome</keyword>
<sequence length="491" mass="54235">MNKHFTALLVFILIFSVSNSQQLAFPGAEGFGAYSKGGRGGQVIEVTNLLDDLDGSIEGSLRWAFKKSTSEPTTIVFRVSGIINLKTQLRGKFTKGLTLAGQTAPGDGICISGNKVNLGGSSNLIIRHIRFRIGLDEDDKFIEGGSLGLENANHVIIDHCTFGWSSEENMTMYDNDFTTVQWCIVHEGLFASGHAKGARSYGAQWGGQNATYHHNLLAHNYSRSPRFNGSKHHDKNVKYEYVNNVNYNWGKTNAAYGAYIEIADGTYNCNFINNYYKPGPAHPGSETSFFAESLHHGIQGDSLIAKWYMHGNIMEGVANKALNKDNSLGLNAERYEAVNVPRSALIAKAPFKMPHTLHVESAKDAYKSVLEEAGAFPRDIVDERIVSEVKSGTASGKGTTEKYQDKRKDNGYIDNPFYGKTKGIIDNPALAFGDNAFPEYKTYKVPMDTDHDGMPDAWENKNGLNPNNSDDRNHIGKDGYTMLEIYLNQIL</sequence>
<dbReference type="GO" id="GO:0046872">
    <property type="term" value="F:metal ion binding"/>
    <property type="evidence" value="ECO:0007669"/>
    <property type="project" value="UniProtKB-KW"/>
</dbReference>
<proteinExistence type="predicted"/>
<dbReference type="PANTHER" id="PTHR42970:SF1">
    <property type="entry name" value="PECTATE LYASE C-RELATED"/>
    <property type="match status" value="1"/>
</dbReference>
<keyword evidence="1" id="KW-0479">Metal-binding</keyword>
<keyword evidence="4" id="KW-0732">Signal</keyword>
<keyword evidence="2" id="KW-0325">Glycoprotein</keyword>
<accession>A0AAU7EFG5</accession>
<feature type="region of interest" description="Disordered" evidence="3">
    <location>
        <begin position="390"/>
        <end position="410"/>
    </location>
</feature>
<dbReference type="Proteomes" id="UP001224325">
    <property type="component" value="Chromosome"/>
</dbReference>
<dbReference type="Gene3D" id="2.160.20.10">
    <property type="entry name" value="Single-stranded right-handed beta-helix, Pectin lyase-like"/>
    <property type="match status" value="1"/>
</dbReference>
<evidence type="ECO:0000256" key="3">
    <source>
        <dbReference type="SAM" id="MobiDB-lite"/>
    </source>
</evidence>
<dbReference type="InterPro" id="IPR012334">
    <property type="entry name" value="Pectin_lyas_fold"/>
</dbReference>
<evidence type="ECO:0000313" key="6">
    <source>
        <dbReference type="Proteomes" id="UP001224325"/>
    </source>
</evidence>
<organism evidence="5 6">
    <name type="scientific">Mariniflexile litorale</name>
    <dbReference type="NCBI Taxonomy" id="3045158"/>
    <lineage>
        <taxon>Bacteria</taxon>
        <taxon>Pseudomonadati</taxon>
        <taxon>Bacteroidota</taxon>
        <taxon>Flavobacteriia</taxon>
        <taxon>Flavobacteriales</taxon>
        <taxon>Flavobacteriaceae</taxon>
        <taxon>Mariniflexile</taxon>
    </lineage>
</organism>
<dbReference type="EMBL" id="CP155618">
    <property type="protein sequence ID" value="XBL14359.1"/>
    <property type="molecule type" value="Genomic_DNA"/>
</dbReference>
<dbReference type="InterPro" id="IPR011050">
    <property type="entry name" value="Pectin_lyase_fold/virulence"/>
</dbReference>
<evidence type="ECO:0000256" key="2">
    <source>
        <dbReference type="ARBA" id="ARBA00023180"/>
    </source>
</evidence>
<dbReference type="SUPFAM" id="SSF51126">
    <property type="entry name" value="Pectin lyase-like"/>
    <property type="match status" value="1"/>
</dbReference>
<name>A0AAU7EFG5_9FLAO</name>
<gene>
    <name evidence="5" type="ORF">QLS71_018875</name>
</gene>
<dbReference type="PANTHER" id="PTHR42970">
    <property type="entry name" value="PECTATE LYASE C-RELATED"/>
    <property type="match status" value="1"/>
</dbReference>
<dbReference type="AlphaFoldDB" id="A0AAU7EFG5"/>
<evidence type="ECO:0000313" key="5">
    <source>
        <dbReference type="EMBL" id="XBL14359.1"/>
    </source>
</evidence>
<reference evidence="5" key="1">
    <citation type="submission" date="2024-04" db="EMBL/GenBank/DDBJ databases">
        <title>Mariniflexile litorale, isolated from the shallow sediments of the Sea of Japan.</title>
        <authorList>
            <person name="Romanenko L."/>
            <person name="Isaeva M."/>
        </authorList>
    </citation>
    <scope>NUCLEOTIDE SEQUENCE [LARGE SCALE GENOMIC DNA]</scope>
    <source>
        <strain evidence="5">KMM 9835</strain>
    </source>
</reference>
<evidence type="ECO:0008006" key="7">
    <source>
        <dbReference type="Google" id="ProtNLM"/>
    </source>
</evidence>
<feature type="chain" id="PRO_5043537468" description="Pectate lyase" evidence="4">
    <location>
        <begin position="24"/>
        <end position="491"/>
    </location>
</feature>
<protein>
    <recommendedName>
        <fullName evidence="7">Pectate lyase</fullName>
    </recommendedName>
</protein>
<dbReference type="KEGG" id="mlil:QLS71_018875"/>
<feature type="compositionally biased region" description="Basic and acidic residues" evidence="3">
    <location>
        <begin position="399"/>
        <end position="410"/>
    </location>
</feature>
<dbReference type="InterPro" id="IPR052063">
    <property type="entry name" value="Polysaccharide_Lyase_1"/>
</dbReference>
<dbReference type="RefSeq" id="WP_308992174.1">
    <property type="nucleotide sequence ID" value="NZ_CP155618.1"/>
</dbReference>
<feature type="signal peptide" evidence="4">
    <location>
        <begin position="1"/>
        <end position="23"/>
    </location>
</feature>
<evidence type="ECO:0000256" key="1">
    <source>
        <dbReference type="ARBA" id="ARBA00022723"/>
    </source>
</evidence>
<evidence type="ECO:0000256" key="4">
    <source>
        <dbReference type="SAM" id="SignalP"/>
    </source>
</evidence>